<accession>A0AA86JW43</accession>
<reference evidence="1" key="1">
    <citation type="submission" date="2021-10" db="EMBL/GenBank/DDBJ databases">
        <authorList>
            <person name="Mesa V."/>
        </authorList>
    </citation>
    <scope>NUCLEOTIDE SEQUENCE</scope>
    <source>
        <strain evidence="1">CC3_PB</strain>
    </source>
</reference>
<dbReference type="Proteomes" id="UP000789738">
    <property type="component" value="Unassembled WGS sequence"/>
</dbReference>
<name>A0AA86JW43_9CLOT</name>
<gene>
    <name evidence="1" type="ORF">CNEO_42109</name>
</gene>
<dbReference type="EMBL" id="CAKJVE010000004">
    <property type="protein sequence ID" value="CAG9705846.1"/>
    <property type="molecule type" value="Genomic_DNA"/>
</dbReference>
<protein>
    <submittedName>
        <fullName evidence="1">Uncharacterized protein</fullName>
    </submittedName>
</protein>
<evidence type="ECO:0000313" key="2">
    <source>
        <dbReference type="Proteomes" id="UP000789738"/>
    </source>
</evidence>
<dbReference type="AlphaFoldDB" id="A0AA86JW43"/>
<organism evidence="1 2">
    <name type="scientific">Clostridium neonatale</name>
    <dbReference type="NCBI Taxonomy" id="137838"/>
    <lineage>
        <taxon>Bacteria</taxon>
        <taxon>Bacillati</taxon>
        <taxon>Bacillota</taxon>
        <taxon>Clostridia</taxon>
        <taxon>Eubacteriales</taxon>
        <taxon>Clostridiaceae</taxon>
        <taxon>Clostridium</taxon>
    </lineage>
</organism>
<dbReference type="RefSeq" id="WP_230141122.1">
    <property type="nucleotide sequence ID" value="NZ_CAKJVE010000004.1"/>
</dbReference>
<sequence length="207" mass="24297">MNRGKTVKIDNVEYTLTTKETKSRKLRGIDNAIGVELFVEVFNNAENRTMSFKEIKALGIEEYLIKFSKDSFNGLNLSNWYIDNVSEKYDAIIQDKLNLEEDIAHIQMQLETAKDQVKFTGVPTDVNWYRKAKQALTMKQMELKKLNMLEVELRSRRKEEHRKKRIEENNSIAKVFTDIAYKKLDSKVFDDIYEKAKEIIEEKNSAD</sequence>
<proteinExistence type="predicted"/>
<evidence type="ECO:0000313" key="1">
    <source>
        <dbReference type="EMBL" id="CAG9705846.1"/>
    </source>
</evidence>
<comment type="caution">
    <text evidence="1">The sequence shown here is derived from an EMBL/GenBank/DDBJ whole genome shotgun (WGS) entry which is preliminary data.</text>
</comment>